<dbReference type="Proteomes" id="UP001374579">
    <property type="component" value="Unassembled WGS sequence"/>
</dbReference>
<evidence type="ECO:0000256" key="8">
    <source>
        <dbReference type="ARBA" id="ARBA00038527"/>
    </source>
</evidence>
<evidence type="ECO:0000259" key="14">
    <source>
        <dbReference type="Pfam" id="PF02275"/>
    </source>
</evidence>
<evidence type="ECO:0000256" key="11">
    <source>
        <dbReference type="PIRNR" id="PIRNR017632"/>
    </source>
</evidence>
<dbReference type="GO" id="GO:0047412">
    <property type="term" value="F:N-(long-chain-acyl)ethanolamine deacylase activity"/>
    <property type="evidence" value="ECO:0007669"/>
    <property type="project" value="UniProtKB-EC"/>
</dbReference>
<feature type="domain" description="Acid ceramidase N-terminal" evidence="15">
    <location>
        <begin position="28"/>
        <end position="84"/>
    </location>
</feature>
<feature type="chain" id="PRO_5043020851" description="N-acylethanolamine-hydrolyzing acid amidase" evidence="13">
    <location>
        <begin position="23"/>
        <end position="360"/>
    </location>
</feature>
<reference evidence="16 17" key="1">
    <citation type="submission" date="2024-02" db="EMBL/GenBank/DDBJ databases">
        <title>Chromosome-scale genome assembly of the rough periwinkle Littorina saxatilis.</title>
        <authorList>
            <person name="De Jode A."/>
            <person name="Faria R."/>
            <person name="Formenti G."/>
            <person name="Sims Y."/>
            <person name="Smith T.P."/>
            <person name="Tracey A."/>
            <person name="Wood J.M.D."/>
            <person name="Zagrodzka Z.B."/>
            <person name="Johannesson K."/>
            <person name="Butlin R.K."/>
            <person name="Leder E.H."/>
        </authorList>
    </citation>
    <scope>NUCLEOTIDE SEQUENCE [LARGE SCALE GENOMIC DNA]</scope>
    <source>
        <strain evidence="16">Snail1</strain>
        <tissue evidence="16">Muscle</tissue>
    </source>
</reference>
<organism evidence="16 17">
    <name type="scientific">Littorina saxatilis</name>
    <dbReference type="NCBI Taxonomy" id="31220"/>
    <lineage>
        <taxon>Eukaryota</taxon>
        <taxon>Metazoa</taxon>
        <taxon>Spiralia</taxon>
        <taxon>Lophotrochozoa</taxon>
        <taxon>Mollusca</taxon>
        <taxon>Gastropoda</taxon>
        <taxon>Caenogastropoda</taxon>
        <taxon>Littorinimorpha</taxon>
        <taxon>Littorinoidea</taxon>
        <taxon>Littorinidae</taxon>
        <taxon>Littorina</taxon>
    </lineage>
</organism>
<dbReference type="Pfam" id="PF15508">
    <property type="entry name" value="NAAA-beta"/>
    <property type="match status" value="1"/>
</dbReference>
<evidence type="ECO:0000256" key="9">
    <source>
        <dbReference type="ARBA" id="ARBA00039046"/>
    </source>
</evidence>
<evidence type="ECO:0000256" key="10">
    <source>
        <dbReference type="ARBA" id="ARBA00040404"/>
    </source>
</evidence>
<dbReference type="GO" id="GO:0005764">
    <property type="term" value="C:lysosome"/>
    <property type="evidence" value="ECO:0007669"/>
    <property type="project" value="UniProtKB-UniRule"/>
</dbReference>
<evidence type="ECO:0000259" key="15">
    <source>
        <dbReference type="Pfam" id="PF15508"/>
    </source>
</evidence>
<feature type="signal peptide" evidence="13">
    <location>
        <begin position="1"/>
        <end position="22"/>
    </location>
</feature>
<evidence type="ECO:0000256" key="7">
    <source>
        <dbReference type="ARBA" id="ARBA00023180"/>
    </source>
</evidence>
<dbReference type="AlphaFoldDB" id="A0AAN9AR52"/>
<dbReference type="EC" id="3.5.1.60" evidence="9"/>
<dbReference type="GO" id="GO:0017064">
    <property type="term" value="F:fatty acid amide hydrolase activity"/>
    <property type="evidence" value="ECO:0007669"/>
    <property type="project" value="InterPro"/>
</dbReference>
<dbReference type="InterPro" id="IPR029130">
    <property type="entry name" value="Acid_ceramidase_N"/>
</dbReference>
<feature type="domain" description="Choloylglycine hydrolase/NAAA C-terminal" evidence="14">
    <location>
        <begin position="121"/>
        <end position="316"/>
    </location>
</feature>
<comment type="similarity">
    <text evidence="2 11">Belongs to the acid ceramidase family.</text>
</comment>
<dbReference type="Gene3D" id="3.60.60.10">
    <property type="entry name" value="Penicillin V Acylase, Chain A"/>
    <property type="match status" value="1"/>
</dbReference>
<dbReference type="InterPro" id="IPR016699">
    <property type="entry name" value="Acid_ceramidase-like"/>
</dbReference>
<evidence type="ECO:0000256" key="6">
    <source>
        <dbReference type="ARBA" id="ARBA00023145"/>
    </source>
</evidence>
<evidence type="ECO:0000256" key="3">
    <source>
        <dbReference type="ARBA" id="ARBA00022729"/>
    </source>
</evidence>
<comment type="pathway">
    <text evidence="1">Lipid metabolism; fatty acid metabolism.</text>
</comment>
<evidence type="ECO:0000256" key="4">
    <source>
        <dbReference type="ARBA" id="ARBA00022801"/>
    </source>
</evidence>
<evidence type="ECO:0000256" key="13">
    <source>
        <dbReference type="SAM" id="SignalP"/>
    </source>
</evidence>
<dbReference type="InterPro" id="IPR029132">
    <property type="entry name" value="CBAH/NAAA_C"/>
</dbReference>
<dbReference type="CDD" id="cd01903">
    <property type="entry name" value="Ntn_AC_NAAA"/>
    <property type="match status" value="1"/>
</dbReference>
<dbReference type="FunFam" id="3.60.60.10:FF:000006">
    <property type="entry name" value="N-acylethanolamine-hydrolyzing acid amidase"/>
    <property type="match status" value="1"/>
</dbReference>
<comment type="caution">
    <text evidence="16">The sequence shown here is derived from an EMBL/GenBank/DDBJ whole genome shotgun (WGS) entry which is preliminary data.</text>
</comment>
<protein>
    <recommendedName>
        <fullName evidence="10">N-acylethanolamine-hydrolyzing acid amidase</fullName>
        <ecNumber evidence="9">3.5.1.60</ecNumber>
    </recommendedName>
</protein>
<gene>
    <name evidence="16" type="ORF">V1264_009305</name>
</gene>
<dbReference type="GO" id="GO:0006631">
    <property type="term" value="P:fatty acid metabolic process"/>
    <property type="evidence" value="ECO:0007669"/>
    <property type="project" value="InterPro"/>
</dbReference>
<keyword evidence="4 11" id="KW-0378">Hydrolase</keyword>
<evidence type="ECO:0000256" key="1">
    <source>
        <dbReference type="ARBA" id="ARBA00004872"/>
    </source>
</evidence>
<name>A0AAN9AR52_9CAEN</name>
<keyword evidence="5 11" id="KW-0443">Lipid metabolism</keyword>
<dbReference type="PANTHER" id="PTHR28583">
    <property type="entry name" value="ACID AMIDASE"/>
    <property type="match status" value="1"/>
</dbReference>
<keyword evidence="7" id="KW-0325">Glycoprotein</keyword>
<evidence type="ECO:0000256" key="12">
    <source>
        <dbReference type="PIRSR" id="PIRSR017632-1"/>
    </source>
</evidence>
<evidence type="ECO:0000256" key="2">
    <source>
        <dbReference type="ARBA" id="ARBA00005730"/>
    </source>
</evidence>
<evidence type="ECO:0000256" key="5">
    <source>
        <dbReference type="ARBA" id="ARBA00023098"/>
    </source>
</evidence>
<dbReference type="Pfam" id="PF02275">
    <property type="entry name" value="CBAH"/>
    <property type="match status" value="1"/>
</dbReference>
<proteinExistence type="inferred from homology"/>
<sequence length="360" mass="40676">MAAERLFVFCFALIVCATVSLGRPSDPQPVKTYDVDLTQHTSQRWNQVLDDHKELLPGVLDMVRSYIPEELLPIVQQIAVDIENLIPSPFAQEIIGIADYWGLDRGDVILMNILYDVTAFCTSIVAQDNNGTIWHARNLDYDNADLLRNLTVNIHYKQGNETLYSGVTYAGYVGILTGQRPNGFTITIDQRGSEKRRLSPWWENELTAILDKSSSFVSFLVRQTLENAKDFTDAVENLATTVIHATAYIIVGGANKGEGVVITRDRLSALDRYYLDPLQARWYVLETNYDRWTQPPPFDNQRRVVAHREMDKLGTGNINSTTLYNVLSTPPVMNNGTTYTTIMSASQPDVFNTHVRWPPL</sequence>
<keyword evidence="17" id="KW-1185">Reference proteome</keyword>
<evidence type="ECO:0000313" key="16">
    <source>
        <dbReference type="EMBL" id="KAK7091648.1"/>
    </source>
</evidence>
<evidence type="ECO:0000313" key="17">
    <source>
        <dbReference type="Proteomes" id="UP001374579"/>
    </source>
</evidence>
<dbReference type="PANTHER" id="PTHR28583:SF4">
    <property type="entry name" value="N-ACYLETHANOLAMINE-HYDROLYZING ACID AMIDASE"/>
    <property type="match status" value="1"/>
</dbReference>
<dbReference type="PIRSF" id="PIRSF017632">
    <property type="entry name" value="Acid_ceramidase-like"/>
    <property type="match status" value="1"/>
</dbReference>
<keyword evidence="6" id="KW-0865">Zymogen</keyword>
<keyword evidence="3 13" id="KW-0732">Signal</keyword>
<dbReference type="EMBL" id="JBAMIC010000022">
    <property type="protein sequence ID" value="KAK7091648.1"/>
    <property type="molecule type" value="Genomic_DNA"/>
</dbReference>
<comment type="subunit">
    <text evidence="8">Heterodimer of an alpha and a beta subunit, produced by autocatalytic cleavage.</text>
</comment>
<feature type="active site" description="Nucleophile" evidence="12">
    <location>
        <position position="121"/>
    </location>
</feature>
<accession>A0AAN9AR52</accession>